<feature type="domain" description="Mannitol dehydrogenase C-terminal" evidence="8">
    <location>
        <begin position="272"/>
        <end position="394"/>
    </location>
</feature>
<dbReference type="SUPFAM" id="SSF51735">
    <property type="entry name" value="NAD(P)-binding Rossmann-fold domains"/>
    <property type="match status" value="1"/>
</dbReference>
<proteinExistence type="inferred from homology"/>
<name>A0ABW7Q5M1_9MICO</name>
<dbReference type="EC" id="1.1.1.17" evidence="2"/>
<comment type="catalytic activity">
    <reaction evidence="6">
        <text>D-mannitol 1-phosphate + NAD(+) = beta-D-fructose 6-phosphate + NADH + H(+)</text>
        <dbReference type="Rhea" id="RHEA:19661"/>
        <dbReference type="ChEBI" id="CHEBI:15378"/>
        <dbReference type="ChEBI" id="CHEBI:57540"/>
        <dbReference type="ChEBI" id="CHEBI:57634"/>
        <dbReference type="ChEBI" id="CHEBI:57945"/>
        <dbReference type="ChEBI" id="CHEBI:61381"/>
        <dbReference type="EC" id="1.1.1.17"/>
    </reaction>
</comment>
<accession>A0ABW7Q5M1</accession>
<dbReference type="Pfam" id="PF01232">
    <property type="entry name" value="Mannitol_dh"/>
    <property type="match status" value="1"/>
</dbReference>
<dbReference type="EMBL" id="JBIQWL010000002">
    <property type="protein sequence ID" value="MFH8250152.1"/>
    <property type="molecule type" value="Genomic_DNA"/>
</dbReference>
<evidence type="ECO:0000313" key="9">
    <source>
        <dbReference type="EMBL" id="MFH8250152.1"/>
    </source>
</evidence>
<dbReference type="PROSITE" id="PS00974">
    <property type="entry name" value="MANNITOL_DHGENASE"/>
    <property type="match status" value="1"/>
</dbReference>
<comment type="caution">
    <text evidence="9">The sequence shown here is derived from an EMBL/GenBank/DDBJ whole genome shotgun (WGS) entry which is preliminary data.</text>
</comment>
<dbReference type="PRINTS" id="PR00084">
    <property type="entry name" value="MTLDHDRGNASE"/>
</dbReference>
<dbReference type="PANTHER" id="PTHR43362:SF1">
    <property type="entry name" value="MANNITOL DEHYDROGENASE 2-RELATED"/>
    <property type="match status" value="1"/>
</dbReference>
<evidence type="ECO:0000256" key="3">
    <source>
        <dbReference type="ARBA" id="ARBA00016219"/>
    </source>
</evidence>
<sequence length="450" mass="48138">MNAVHLDDRALAERGGSARPTRVRIVHLGLGNFHRAHQAWYTAHAADAAGWGIAAFTGRSPLQADLLQEQDGLYCLVVRSEDADRVEVVPSILEAHDAARVDRLVELLADPAVALVTLTVTEAGYRPGEGDAAELARVFASGRLQDAAPQSALARLLIGLEARRRAGGAPIAIVPCDNIPDNGDFVSHALVALAAEVSDVLAGWIASDVSFVATSVDRITPRIDGDVDAVHAAGWIDHSPVVTEPFADWVLSGAFPAGRPAWETAGARFVDDLAPWENRKLWLLNGAHSILAFAGLVRGHETVSAAIADPECRALVDDFWHEVVQLLPDGIEHVDYRRALLDRFANPRIVHRLAQIAGDATTKVRYRFAAVAERTLARGGEPRGSAGAIAAWIDAVRRGVVPEDAFADDIARPLNEPASTRALIHLISPQLATDDGFLELASAAHHLTTA</sequence>
<evidence type="ECO:0000259" key="8">
    <source>
        <dbReference type="Pfam" id="PF08125"/>
    </source>
</evidence>
<evidence type="ECO:0000256" key="2">
    <source>
        <dbReference type="ARBA" id="ARBA00012939"/>
    </source>
</evidence>
<keyword evidence="10" id="KW-1185">Reference proteome</keyword>
<evidence type="ECO:0000256" key="4">
    <source>
        <dbReference type="ARBA" id="ARBA00023002"/>
    </source>
</evidence>
<protein>
    <recommendedName>
        <fullName evidence="3">Mannitol-1-phosphate 5-dehydrogenase</fullName>
        <ecNumber evidence="2">1.1.1.17</ecNumber>
    </recommendedName>
</protein>
<dbReference type="InterPro" id="IPR013131">
    <property type="entry name" value="Mannitol_DH_N"/>
</dbReference>
<dbReference type="InterPro" id="IPR036291">
    <property type="entry name" value="NAD(P)-bd_dom_sf"/>
</dbReference>
<gene>
    <name evidence="9" type="ORF">ACH3VR_07290</name>
</gene>
<feature type="domain" description="Mannitol dehydrogenase N-terminal" evidence="7">
    <location>
        <begin position="24"/>
        <end position="263"/>
    </location>
</feature>
<evidence type="ECO:0000259" key="7">
    <source>
        <dbReference type="Pfam" id="PF01232"/>
    </source>
</evidence>
<keyword evidence="5" id="KW-0520">NAD</keyword>
<dbReference type="InterPro" id="IPR013118">
    <property type="entry name" value="Mannitol_DH_C"/>
</dbReference>
<dbReference type="InterPro" id="IPR023027">
    <property type="entry name" value="Mannitol_DH_CS"/>
</dbReference>
<dbReference type="PANTHER" id="PTHR43362">
    <property type="entry name" value="MANNITOL DEHYDROGENASE DSF1-RELATED"/>
    <property type="match status" value="1"/>
</dbReference>
<dbReference type="Pfam" id="PF08125">
    <property type="entry name" value="Mannitol_dh_C"/>
    <property type="match status" value="1"/>
</dbReference>
<organism evidence="9 10">
    <name type="scientific">Microbacterium alkaliflavum</name>
    <dbReference type="NCBI Taxonomy" id="3248839"/>
    <lineage>
        <taxon>Bacteria</taxon>
        <taxon>Bacillati</taxon>
        <taxon>Actinomycetota</taxon>
        <taxon>Actinomycetes</taxon>
        <taxon>Micrococcales</taxon>
        <taxon>Microbacteriaceae</taxon>
        <taxon>Microbacterium</taxon>
    </lineage>
</organism>
<dbReference type="Gene3D" id="3.40.50.720">
    <property type="entry name" value="NAD(P)-binding Rossmann-like Domain"/>
    <property type="match status" value="1"/>
</dbReference>
<keyword evidence="4 9" id="KW-0560">Oxidoreductase</keyword>
<comment type="similarity">
    <text evidence="1">Belongs to the mannitol dehydrogenase family.</text>
</comment>
<dbReference type="RefSeq" id="WP_396640088.1">
    <property type="nucleotide sequence ID" value="NZ_JBIQWL010000002.1"/>
</dbReference>
<evidence type="ECO:0000256" key="6">
    <source>
        <dbReference type="ARBA" id="ARBA00048615"/>
    </source>
</evidence>
<dbReference type="Proteomes" id="UP001610861">
    <property type="component" value="Unassembled WGS sequence"/>
</dbReference>
<dbReference type="InterPro" id="IPR008927">
    <property type="entry name" value="6-PGluconate_DH-like_C_sf"/>
</dbReference>
<evidence type="ECO:0000256" key="5">
    <source>
        <dbReference type="ARBA" id="ARBA00023027"/>
    </source>
</evidence>
<evidence type="ECO:0000313" key="10">
    <source>
        <dbReference type="Proteomes" id="UP001610861"/>
    </source>
</evidence>
<evidence type="ECO:0000256" key="1">
    <source>
        <dbReference type="ARBA" id="ARBA00006541"/>
    </source>
</evidence>
<dbReference type="Gene3D" id="1.10.1040.10">
    <property type="entry name" value="N-(1-d-carboxylethyl)-l-norvaline Dehydrogenase, domain 2"/>
    <property type="match status" value="1"/>
</dbReference>
<dbReference type="InterPro" id="IPR000669">
    <property type="entry name" value="Mannitol_DH"/>
</dbReference>
<reference evidence="9 10" key="1">
    <citation type="submission" date="2024-09" db="EMBL/GenBank/DDBJ databases">
        <authorList>
            <person name="Pan X."/>
        </authorList>
    </citation>
    <scope>NUCLEOTIDE SEQUENCE [LARGE SCALE GENOMIC DNA]</scope>
    <source>
        <strain evidence="9 10">B2969</strain>
    </source>
</reference>
<dbReference type="SUPFAM" id="SSF48179">
    <property type="entry name" value="6-phosphogluconate dehydrogenase C-terminal domain-like"/>
    <property type="match status" value="1"/>
</dbReference>
<dbReference type="GO" id="GO:0016491">
    <property type="term" value="F:oxidoreductase activity"/>
    <property type="evidence" value="ECO:0007669"/>
    <property type="project" value="UniProtKB-KW"/>
</dbReference>
<dbReference type="InterPro" id="IPR050988">
    <property type="entry name" value="Mannitol_DH/Oxidoreductase"/>
</dbReference>
<dbReference type="InterPro" id="IPR013328">
    <property type="entry name" value="6PGD_dom2"/>
</dbReference>